<keyword evidence="1" id="KW-0472">Membrane</keyword>
<evidence type="ECO:0000313" key="2">
    <source>
        <dbReference type="EMBL" id="OQX50508.1"/>
    </source>
</evidence>
<proteinExistence type="predicted"/>
<feature type="transmembrane region" description="Helical" evidence="1">
    <location>
        <begin position="20"/>
        <end position="44"/>
    </location>
</feature>
<comment type="caution">
    <text evidence="2">The sequence shown here is derived from an EMBL/GenBank/DDBJ whole genome shotgun (WGS) entry which is preliminary data.</text>
</comment>
<feature type="transmembrane region" description="Helical" evidence="1">
    <location>
        <begin position="150"/>
        <end position="176"/>
    </location>
</feature>
<evidence type="ECO:0000313" key="3">
    <source>
        <dbReference type="Proteomes" id="UP000192520"/>
    </source>
</evidence>
<name>A0A1W9NWL6_UNCC3</name>
<gene>
    <name evidence="2" type="ORF">B5M47_03765</name>
</gene>
<sequence length="226" mass="25521">MFNTVTQTLQFFPYFSRIVFTAFLVAAVTIGGLIIASLIIARFLGSSSPSNSSKDDNFWKALNLLTAYTLQFFSDWIIFGCVTWLLILGLIYTYSGWIKSLSLWYFGIPYFLLLLTLPISSLICLKTWGGIIKMEGEKKLFLFLIQAKKIYLSIQIFFSILSFFSFLALGIFISLFAAEELSYSLANFLKIILIPLVPTAISLISAGIYSIKFLLLRKQLLGSQQL</sequence>
<dbReference type="Proteomes" id="UP000192520">
    <property type="component" value="Unassembled WGS sequence"/>
</dbReference>
<feature type="transmembrane region" description="Helical" evidence="1">
    <location>
        <begin position="104"/>
        <end position="129"/>
    </location>
</feature>
<organism evidence="2 3">
    <name type="scientific">candidate division CPR3 bacterium 4484_211</name>
    <dbReference type="NCBI Taxonomy" id="1968527"/>
    <lineage>
        <taxon>Bacteria</taxon>
        <taxon>Bacteria division CPR3</taxon>
    </lineage>
</organism>
<keyword evidence="1" id="KW-1133">Transmembrane helix</keyword>
<dbReference type="EMBL" id="MZGJ01000032">
    <property type="protein sequence ID" value="OQX50508.1"/>
    <property type="molecule type" value="Genomic_DNA"/>
</dbReference>
<reference evidence="3" key="1">
    <citation type="submission" date="2017-03" db="EMBL/GenBank/DDBJ databases">
        <title>Novel pathways for hydrocarbon cycling and metabolic interdependencies in hydrothermal sediment communities.</title>
        <authorList>
            <person name="Dombrowski N."/>
            <person name="Seitz K."/>
            <person name="Teske A."/>
            <person name="Baker B."/>
        </authorList>
    </citation>
    <scope>NUCLEOTIDE SEQUENCE [LARGE SCALE GENOMIC DNA]</scope>
</reference>
<keyword evidence="1" id="KW-0812">Transmembrane</keyword>
<evidence type="ECO:0000256" key="1">
    <source>
        <dbReference type="SAM" id="Phobius"/>
    </source>
</evidence>
<dbReference type="STRING" id="1968527.B5M47_03765"/>
<dbReference type="AlphaFoldDB" id="A0A1W9NWL6"/>
<protein>
    <submittedName>
        <fullName evidence="2">Uncharacterized protein</fullName>
    </submittedName>
</protein>
<feature type="transmembrane region" description="Helical" evidence="1">
    <location>
        <begin position="65"/>
        <end position="92"/>
    </location>
</feature>
<accession>A0A1W9NWL6</accession>
<feature type="transmembrane region" description="Helical" evidence="1">
    <location>
        <begin position="188"/>
        <end position="211"/>
    </location>
</feature>